<gene>
    <name evidence="3" type="ORF">RR48_13615</name>
</gene>
<dbReference type="InParanoid" id="A0A194RAL8"/>
<feature type="transmembrane region" description="Helical" evidence="2">
    <location>
        <begin position="79"/>
        <end position="105"/>
    </location>
</feature>
<feature type="transmembrane region" description="Helical" evidence="2">
    <location>
        <begin position="6"/>
        <end position="33"/>
    </location>
</feature>
<protein>
    <submittedName>
        <fullName evidence="3">Uncharacterized protein</fullName>
    </submittedName>
</protein>
<sequence>MSAKFIVISLLSCGITTLVSIIYITLCCLLLIYRSDCSTAQTIVKNSDYLLHLIYRQYIKDDNCFGSLPIADLMHSDTVFVLTAVSLALAAASLAAALSLIVAIFNRKCWYYLDFGTYVHTGLCVATLVVDIIFAIHFGIDYTTLKVKLNADILDEPTKYLIDMMRIGAFFLMVLTMKGFVAHAINLVLLVPLIYYLPKINTEGKEQHLNHIRGVLNESRPIQKGATSNLDPGKNVYPSNMHNEEVSQTSDSEFLPVSYLQGYPTPQAHFGMSPPRPFTYSEGLTSTMLRSKSPKPPKPYTPNPDYFH</sequence>
<feature type="transmembrane region" description="Helical" evidence="2">
    <location>
        <begin position="117"/>
        <end position="140"/>
    </location>
</feature>
<accession>A0A194RAL8</accession>
<keyword evidence="2" id="KW-0812">Transmembrane</keyword>
<reference evidence="3 4" key="1">
    <citation type="journal article" date="2015" name="Nat. Commun.">
        <title>Outbred genome sequencing and CRISPR/Cas9 gene editing in butterflies.</title>
        <authorList>
            <person name="Li X."/>
            <person name="Fan D."/>
            <person name="Zhang W."/>
            <person name="Liu G."/>
            <person name="Zhang L."/>
            <person name="Zhao L."/>
            <person name="Fang X."/>
            <person name="Chen L."/>
            <person name="Dong Y."/>
            <person name="Chen Y."/>
            <person name="Ding Y."/>
            <person name="Zhao R."/>
            <person name="Feng M."/>
            <person name="Zhu Y."/>
            <person name="Feng Y."/>
            <person name="Jiang X."/>
            <person name="Zhu D."/>
            <person name="Xiang H."/>
            <person name="Feng X."/>
            <person name="Li S."/>
            <person name="Wang J."/>
            <person name="Zhang G."/>
            <person name="Kronforst M.R."/>
            <person name="Wang W."/>
        </authorList>
    </citation>
    <scope>NUCLEOTIDE SEQUENCE [LARGE SCALE GENOMIC DNA]</scope>
    <source>
        <strain evidence="3">Ya'a_city_454_Pm</strain>
        <tissue evidence="3">Whole body</tissue>
    </source>
</reference>
<name>A0A194RAL8_PAPMA</name>
<feature type="transmembrane region" description="Helical" evidence="2">
    <location>
        <begin position="169"/>
        <end position="197"/>
    </location>
</feature>
<organism evidence="3 4">
    <name type="scientific">Papilio machaon</name>
    <name type="common">Old World swallowtail butterfly</name>
    <dbReference type="NCBI Taxonomy" id="76193"/>
    <lineage>
        <taxon>Eukaryota</taxon>
        <taxon>Metazoa</taxon>
        <taxon>Ecdysozoa</taxon>
        <taxon>Arthropoda</taxon>
        <taxon>Hexapoda</taxon>
        <taxon>Insecta</taxon>
        <taxon>Pterygota</taxon>
        <taxon>Neoptera</taxon>
        <taxon>Endopterygota</taxon>
        <taxon>Lepidoptera</taxon>
        <taxon>Glossata</taxon>
        <taxon>Ditrysia</taxon>
        <taxon>Papilionoidea</taxon>
        <taxon>Papilionidae</taxon>
        <taxon>Papilioninae</taxon>
        <taxon>Papilio</taxon>
    </lineage>
</organism>
<keyword evidence="4" id="KW-1185">Reference proteome</keyword>
<feature type="compositionally biased region" description="Polar residues" evidence="1">
    <location>
        <begin position="237"/>
        <end position="250"/>
    </location>
</feature>
<dbReference type="EMBL" id="KQ460473">
    <property type="protein sequence ID" value="KPJ14544.1"/>
    <property type="molecule type" value="Genomic_DNA"/>
</dbReference>
<feature type="region of interest" description="Disordered" evidence="1">
    <location>
        <begin position="287"/>
        <end position="308"/>
    </location>
</feature>
<evidence type="ECO:0000256" key="2">
    <source>
        <dbReference type="SAM" id="Phobius"/>
    </source>
</evidence>
<evidence type="ECO:0000256" key="1">
    <source>
        <dbReference type="SAM" id="MobiDB-lite"/>
    </source>
</evidence>
<keyword evidence="2" id="KW-0472">Membrane</keyword>
<evidence type="ECO:0000313" key="3">
    <source>
        <dbReference type="EMBL" id="KPJ14544.1"/>
    </source>
</evidence>
<dbReference type="AlphaFoldDB" id="A0A194RAL8"/>
<proteinExistence type="predicted"/>
<dbReference type="KEGG" id="pmac:106711486"/>
<keyword evidence="2" id="KW-1133">Transmembrane helix</keyword>
<evidence type="ECO:0000313" key="4">
    <source>
        <dbReference type="Proteomes" id="UP000053240"/>
    </source>
</evidence>
<dbReference type="Proteomes" id="UP000053240">
    <property type="component" value="Unassembled WGS sequence"/>
</dbReference>
<feature type="region of interest" description="Disordered" evidence="1">
    <location>
        <begin position="223"/>
        <end position="250"/>
    </location>
</feature>
<dbReference type="OrthoDB" id="7967436at2759"/>